<organism evidence="1">
    <name type="scientific">Alexandrium monilatum</name>
    <dbReference type="NCBI Taxonomy" id="311494"/>
    <lineage>
        <taxon>Eukaryota</taxon>
        <taxon>Sar</taxon>
        <taxon>Alveolata</taxon>
        <taxon>Dinophyceae</taxon>
        <taxon>Gonyaulacales</taxon>
        <taxon>Pyrocystaceae</taxon>
        <taxon>Alexandrium</taxon>
    </lineage>
</organism>
<proteinExistence type="predicted"/>
<dbReference type="EMBL" id="HBNR01008687">
    <property type="protein sequence ID" value="CAE4566096.1"/>
    <property type="molecule type" value="Transcribed_RNA"/>
</dbReference>
<accession>A0A7S4PYL1</accession>
<sequence>MRRMALHVSHDGFAGQTSRSMDDDATADVLGDFEEVLHALAALTDGNTKVTAVIKALGEDCGQSDLASRVCRASSRRNGRAHPDWSLLCDVKALALGVVRTRAARRP</sequence>
<gene>
    <name evidence="1" type="ORF">AMON00008_LOCUS5715</name>
</gene>
<evidence type="ECO:0000313" key="1">
    <source>
        <dbReference type="EMBL" id="CAE4566096.1"/>
    </source>
</evidence>
<dbReference type="AlphaFoldDB" id="A0A7S4PYL1"/>
<protein>
    <submittedName>
        <fullName evidence="1">Uncharacterized protein</fullName>
    </submittedName>
</protein>
<reference evidence="1" key="1">
    <citation type="submission" date="2021-01" db="EMBL/GenBank/DDBJ databases">
        <authorList>
            <person name="Corre E."/>
            <person name="Pelletier E."/>
            <person name="Niang G."/>
            <person name="Scheremetjew M."/>
            <person name="Finn R."/>
            <person name="Kale V."/>
            <person name="Holt S."/>
            <person name="Cochrane G."/>
            <person name="Meng A."/>
            <person name="Brown T."/>
            <person name="Cohen L."/>
        </authorList>
    </citation>
    <scope>NUCLEOTIDE SEQUENCE</scope>
    <source>
        <strain evidence="1">CCMP3105</strain>
    </source>
</reference>
<name>A0A7S4PYL1_9DINO</name>